<sequence>MPIFLYGGFMMGRRLIVNMLILALFSLSLTACNPQRPPSSGTSSETSLETSAREIATQDPALDKVFAYIKENDGHAKMSHVRVIFDQKIEEYRFLTILFKETNRNCQSLVVFTGEKNIITAPIDEQPHIAFTSAVASGGPGITTTGVRNPEHAFVFIGGKVNDDKINEMKMIFTDGKTGAVKPTEDGYFQFAQVDNDPMIVEKIHALDQNKNTIFTYPPYPPRAVNE</sequence>
<keyword evidence="2" id="KW-1185">Reference proteome</keyword>
<evidence type="ECO:0000313" key="1">
    <source>
        <dbReference type="EMBL" id="MZP30344.1"/>
    </source>
</evidence>
<protein>
    <submittedName>
        <fullName evidence="1">Uncharacterized protein</fullName>
    </submittedName>
</protein>
<organism evidence="1 2">
    <name type="scientific">Heliomicrobium undosum</name>
    <dbReference type="NCBI Taxonomy" id="121734"/>
    <lineage>
        <taxon>Bacteria</taxon>
        <taxon>Bacillati</taxon>
        <taxon>Bacillota</taxon>
        <taxon>Clostridia</taxon>
        <taxon>Eubacteriales</taxon>
        <taxon>Heliobacteriaceae</taxon>
        <taxon>Heliomicrobium</taxon>
    </lineage>
</organism>
<gene>
    <name evidence="1" type="ORF">GTO91_11540</name>
</gene>
<dbReference type="RefSeq" id="WP_161258869.1">
    <property type="nucleotide sequence ID" value="NZ_WXEY01000012.1"/>
</dbReference>
<name>A0A845L684_9FIRM</name>
<accession>A0A845L684</accession>
<dbReference type="AlphaFoldDB" id="A0A845L684"/>
<dbReference type="EMBL" id="WXEY01000012">
    <property type="protein sequence ID" value="MZP30344.1"/>
    <property type="molecule type" value="Genomic_DNA"/>
</dbReference>
<proteinExistence type="predicted"/>
<dbReference type="Proteomes" id="UP000463470">
    <property type="component" value="Unassembled WGS sequence"/>
</dbReference>
<evidence type="ECO:0000313" key="2">
    <source>
        <dbReference type="Proteomes" id="UP000463470"/>
    </source>
</evidence>
<comment type="caution">
    <text evidence="1">The sequence shown here is derived from an EMBL/GenBank/DDBJ whole genome shotgun (WGS) entry which is preliminary data.</text>
</comment>
<reference evidence="1 2" key="1">
    <citation type="submission" date="2020-01" db="EMBL/GenBank/DDBJ databases">
        <title>Whole-genome sequence of Heliobacterium undosum DSM 13378.</title>
        <authorList>
            <person name="Kyndt J.A."/>
            <person name="Meyer T.E."/>
        </authorList>
    </citation>
    <scope>NUCLEOTIDE SEQUENCE [LARGE SCALE GENOMIC DNA]</scope>
    <source>
        <strain evidence="1 2">DSM 13378</strain>
    </source>
</reference>